<dbReference type="EMBL" id="LOEE01000045">
    <property type="protein sequence ID" value="KXG74896.1"/>
    <property type="molecule type" value="Genomic_DNA"/>
</dbReference>
<organism evidence="2 3">
    <name type="scientific">Thermotalea metallivorans</name>
    <dbReference type="NCBI Taxonomy" id="520762"/>
    <lineage>
        <taxon>Bacteria</taxon>
        <taxon>Bacillati</taxon>
        <taxon>Bacillota</taxon>
        <taxon>Clostridia</taxon>
        <taxon>Peptostreptococcales</taxon>
        <taxon>Thermotaleaceae</taxon>
        <taxon>Thermotalea</taxon>
    </lineage>
</organism>
<feature type="transmembrane region" description="Helical" evidence="1">
    <location>
        <begin position="36"/>
        <end position="57"/>
    </location>
</feature>
<proteinExistence type="predicted"/>
<dbReference type="OrthoDB" id="1953761at2"/>
<evidence type="ECO:0000256" key="1">
    <source>
        <dbReference type="SAM" id="Phobius"/>
    </source>
</evidence>
<keyword evidence="1" id="KW-1133">Transmembrane helix</keyword>
<keyword evidence="1" id="KW-0812">Transmembrane</keyword>
<reference evidence="2 3" key="1">
    <citation type="submission" date="2015-12" db="EMBL/GenBank/DDBJ databases">
        <title>Draft genome sequence of the thermoanaerobe Thermotalea metallivorans, an isolate from the runoff channel of the Great Artesian Basin, Australia.</title>
        <authorList>
            <person name="Patel B.K."/>
        </authorList>
    </citation>
    <scope>NUCLEOTIDE SEQUENCE [LARGE SCALE GENOMIC DNA]</scope>
    <source>
        <strain evidence="2 3">B2-1</strain>
    </source>
</reference>
<name>A0A140L2X1_9FIRM</name>
<feature type="transmembrane region" description="Helical" evidence="1">
    <location>
        <begin position="103"/>
        <end position="127"/>
    </location>
</feature>
<evidence type="ECO:0000313" key="3">
    <source>
        <dbReference type="Proteomes" id="UP000070456"/>
    </source>
</evidence>
<protein>
    <submittedName>
        <fullName evidence="2">Uncharacterized protein</fullName>
    </submittedName>
</protein>
<sequence length="161" mass="19220">MLDVISKFLEQYNLPWLLLAVISWVILYFSCSWRTFLHLLPVGIWTMVMGSILEHFFISHKFWIERFILLKLGELDLFVSIGPFFSLGVLLIRFLPQGKWRKLLAVLFWSAFSTLMEIMAILLRFLAYHGEKWGIFHSFIIYFFSLMSTLGFYYTFYTKTK</sequence>
<feature type="transmembrane region" description="Helical" evidence="1">
    <location>
        <begin position="133"/>
        <end position="156"/>
    </location>
</feature>
<feature type="transmembrane region" description="Helical" evidence="1">
    <location>
        <begin position="12"/>
        <end position="29"/>
    </location>
</feature>
<feature type="transmembrane region" description="Helical" evidence="1">
    <location>
        <begin position="77"/>
        <end position="96"/>
    </location>
</feature>
<accession>A0A140L2X1</accession>
<evidence type="ECO:0000313" key="2">
    <source>
        <dbReference type="EMBL" id="KXG74896.1"/>
    </source>
</evidence>
<comment type="caution">
    <text evidence="2">The sequence shown here is derived from an EMBL/GenBank/DDBJ whole genome shotgun (WGS) entry which is preliminary data.</text>
</comment>
<keyword evidence="3" id="KW-1185">Reference proteome</keyword>
<dbReference type="RefSeq" id="WP_068556658.1">
    <property type="nucleotide sequence ID" value="NZ_LOEE01000045.1"/>
</dbReference>
<dbReference type="AlphaFoldDB" id="A0A140L2X1"/>
<keyword evidence="1" id="KW-0472">Membrane</keyword>
<dbReference type="Proteomes" id="UP000070456">
    <property type="component" value="Unassembled WGS sequence"/>
</dbReference>
<gene>
    <name evidence="2" type="ORF">AN619_20660</name>
</gene>